<proteinExistence type="predicted"/>
<gene>
    <name evidence="1" type="ORF">SAMN05660862_1652</name>
</gene>
<sequence>MKNNILINYPKANSSPVMVDYRVSNEGKLKTISCAVSNAQILPSWLEMQKFELVALKEKDGYSLLFHEKKFDKNLDTVLFIDQVFERIMEARNQPIN</sequence>
<dbReference type="OrthoDB" id="710318at2"/>
<protein>
    <submittedName>
        <fullName evidence="1">Uncharacterized protein</fullName>
    </submittedName>
</protein>
<dbReference type="RefSeq" id="WP_144036524.1">
    <property type="nucleotide sequence ID" value="NZ_FXAU01000002.1"/>
</dbReference>
<reference evidence="1 2" key="1">
    <citation type="submission" date="2017-04" db="EMBL/GenBank/DDBJ databases">
        <authorList>
            <person name="Afonso C.L."/>
            <person name="Miller P.J."/>
            <person name="Scott M.A."/>
            <person name="Spackman E."/>
            <person name="Goraichik I."/>
            <person name="Dimitrov K.M."/>
            <person name="Suarez D.L."/>
            <person name="Swayne D.E."/>
        </authorList>
    </citation>
    <scope>NUCLEOTIDE SEQUENCE [LARGE SCALE GENOMIC DNA]</scope>
    <source>
        <strain evidence="1 2">DSM 22418</strain>
    </source>
</reference>
<name>A0A1X7JAG2_9SPHI</name>
<dbReference type="STRING" id="561061.SAMN05660862_1652"/>
<evidence type="ECO:0000313" key="1">
    <source>
        <dbReference type="EMBL" id="SMG24528.1"/>
    </source>
</evidence>
<dbReference type="AlphaFoldDB" id="A0A1X7JAG2"/>
<organism evidence="1 2">
    <name type="scientific">Sphingobacterium psychroaquaticum</name>
    <dbReference type="NCBI Taxonomy" id="561061"/>
    <lineage>
        <taxon>Bacteria</taxon>
        <taxon>Pseudomonadati</taxon>
        <taxon>Bacteroidota</taxon>
        <taxon>Sphingobacteriia</taxon>
        <taxon>Sphingobacteriales</taxon>
        <taxon>Sphingobacteriaceae</taxon>
        <taxon>Sphingobacterium</taxon>
    </lineage>
</organism>
<dbReference type="EMBL" id="FXAU01000002">
    <property type="protein sequence ID" value="SMG24528.1"/>
    <property type="molecule type" value="Genomic_DNA"/>
</dbReference>
<dbReference type="Proteomes" id="UP000192980">
    <property type="component" value="Unassembled WGS sequence"/>
</dbReference>
<keyword evidence="2" id="KW-1185">Reference proteome</keyword>
<accession>A0A1X7JAG2</accession>
<evidence type="ECO:0000313" key="2">
    <source>
        <dbReference type="Proteomes" id="UP000192980"/>
    </source>
</evidence>